<feature type="transmembrane region" description="Helical" evidence="7">
    <location>
        <begin position="101"/>
        <end position="119"/>
    </location>
</feature>
<feature type="transmembrane region" description="Helical" evidence="7">
    <location>
        <begin position="396"/>
        <end position="414"/>
    </location>
</feature>
<evidence type="ECO:0000256" key="7">
    <source>
        <dbReference type="SAM" id="Phobius"/>
    </source>
</evidence>
<dbReference type="InterPro" id="IPR014710">
    <property type="entry name" value="RmlC-like_jellyroll"/>
</dbReference>
<dbReference type="GO" id="GO:0022857">
    <property type="term" value="F:transmembrane transporter activity"/>
    <property type="evidence" value="ECO:0007669"/>
    <property type="project" value="InterPro"/>
</dbReference>
<reference evidence="9 10" key="2">
    <citation type="submission" date="2019-08" db="EMBL/GenBank/DDBJ databases">
        <title>Jejuicoccus antrihumi gen. nov., sp. nov., a new member of the family Dermacoccaceae isolated from a cave.</title>
        <authorList>
            <person name="Schumann P."/>
            <person name="Kim I.S."/>
        </authorList>
    </citation>
    <scope>NUCLEOTIDE SEQUENCE [LARGE SCALE GENOMIC DNA]</scope>
    <source>
        <strain evidence="9 10">C5-26</strain>
    </source>
</reference>
<dbReference type="Pfam" id="PF00027">
    <property type="entry name" value="cNMP_binding"/>
    <property type="match status" value="1"/>
</dbReference>
<dbReference type="AlphaFoldDB" id="A0A563E0N6"/>
<keyword evidence="2" id="KW-0813">Transport</keyword>
<dbReference type="SUPFAM" id="SSF103473">
    <property type="entry name" value="MFS general substrate transporter"/>
    <property type="match status" value="1"/>
</dbReference>
<dbReference type="PROSITE" id="PS00889">
    <property type="entry name" value="CNMP_BINDING_2"/>
    <property type="match status" value="1"/>
</dbReference>
<dbReference type="InterPro" id="IPR018490">
    <property type="entry name" value="cNMP-bd_dom_sf"/>
</dbReference>
<dbReference type="EMBL" id="VCQV01000017">
    <property type="protein sequence ID" value="TWP35732.1"/>
    <property type="molecule type" value="Genomic_DNA"/>
</dbReference>
<feature type="transmembrane region" description="Helical" evidence="7">
    <location>
        <begin position="41"/>
        <end position="60"/>
    </location>
</feature>
<feature type="transmembrane region" description="Helical" evidence="7">
    <location>
        <begin position="333"/>
        <end position="355"/>
    </location>
</feature>
<dbReference type="SUPFAM" id="SSF51206">
    <property type="entry name" value="cAMP-binding domain-like"/>
    <property type="match status" value="1"/>
</dbReference>
<dbReference type="RefSeq" id="WP_146317206.1">
    <property type="nucleotide sequence ID" value="NZ_VCQV01000017.1"/>
</dbReference>
<dbReference type="Pfam" id="PF07690">
    <property type="entry name" value="MFS_1"/>
    <property type="match status" value="1"/>
</dbReference>
<evidence type="ECO:0000256" key="6">
    <source>
        <dbReference type="ARBA" id="ARBA00023136"/>
    </source>
</evidence>
<feature type="transmembrane region" description="Helical" evidence="7">
    <location>
        <begin position="163"/>
        <end position="184"/>
    </location>
</feature>
<dbReference type="InterPro" id="IPR018488">
    <property type="entry name" value="cNMP-bd_CS"/>
</dbReference>
<evidence type="ECO:0000256" key="2">
    <source>
        <dbReference type="ARBA" id="ARBA00022448"/>
    </source>
</evidence>
<dbReference type="PANTHER" id="PTHR23513:SF9">
    <property type="entry name" value="ENTEROBACTIN EXPORTER ENTS"/>
    <property type="match status" value="1"/>
</dbReference>
<feature type="transmembrane region" description="Helical" evidence="7">
    <location>
        <begin position="255"/>
        <end position="273"/>
    </location>
</feature>
<evidence type="ECO:0000313" key="10">
    <source>
        <dbReference type="Proteomes" id="UP000320244"/>
    </source>
</evidence>
<protein>
    <submittedName>
        <fullName evidence="9">MFS transporter</fullName>
    </submittedName>
</protein>
<evidence type="ECO:0000256" key="5">
    <source>
        <dbReference type="ARBA" id="ARBA00022989"/>
    </source>
</evidence>
<dbReference type="InterPro" id="IPR011701">
    <property type="entry name" value="MFS"/>
</dbReference>
<dbReference type="CDD" id="cd00038">
    <property type="entry name" value="CAP_ED"/>
    <property type="match status" value="1"/>
</dbReference>
<dbReference type="PROSITE" id="PS50042">
    <property type="entry name" value="CNMP_BINDING_3"/>
    <property type="match status" value="1"/>
</dbReference>
<keyword evidence="10" id="KW-1185">Reference proteome</keyword>
<evidence type="ECO:0000256" key="1">
    <source>
        <dbReference type="ARBA" id="ARBA00004429"/>
    </source>
</evidence>
<feature type="transmembrane region" description="Helical" evidence="7">
    <location>
        <begin position="190"/>
        <end position="207"/>
    </location>
</feature>
<evidence type="ECO:0000256" key="3">
    <source>
        <dbReference type="ARBA" id="ARBA00022475"/>
    </source>
</evidence>
<name>A0A563E0N6_9MICO</name>
<gene>
    <name evidence="9" type="ORF">FGL98_13055</name>
</gene>
<reference evidence="9 10" key="1">
    <citation type="submission" date="2019-05" db="EMBL/GenBank/DDBJ databases">
        <authorList>
            <person name="Lee S.D."/>
        </authorList>
    </citation>
    <scope>NUCLEOTIDE SEQUENCE [LARGE SCALE GENOMIC DNA]</scope>
    <source>
        <strain evidence="9 10">C5-26</strain>
    </source>
</reference>
<comment type="subcellular location">
    <subcellularLocation>
        <location evidence="1">Cell inner membrane</location>
        <topology evidence="1">Multi-pass membrane protein</topology>
    </subcellularLocation>
</comment>
<sequence length="562" mass="57056">MTAHALHRPRWVAGGGGASSVATALGAPPGLPDVGRLTRGWGLSVTAGLVCRVAMLVWTFDTDGAGLVAAYGVATTLPGMLATPLLVGLCPHVRSDRLMRWLLGVRTILLALAAALIVLHGPSALVLMLVAAAGALSGSYRPIQAANMPWLVRTPAQLSAANVGATVLENAGGLVGPIIGGAVLAVSDPGVTLAVSAGIMAFAYLALRRLHTAMPPAPERGRQRHLAADLATGARSLCTVVSPAGAVLMGFVQSFTRGLLLVLTVVLALDILSLQQNSVGWLTAAIGIGGLVGGVLAGRVLRVTRLARCLVVGVALWGLPLVALGLWPTTATAYVALGVVGLGNAIEDSAAFTLIPRVVGPRVAPAALGALELVVFAGVGLGAIAAPGLAHTPGTLPILLVAGVLLVLLAACYAPQGLRIDRSTPEPGPDLALVQAFPVFQPLPLVTVEQLFATARRASHQDGDRVVVQGEPGETFYLIASGAAAVTVDGEPRPALGRGDGFGEIALLRSVPRTATVTASGALETLAFDRAEFLSAVGGNPASAERAELLAVVRISRDDDGE</sequence>
<feature type="transmembrane region" description="Helical" evidence="7">
    <location>
        <begin position="66"/>
        <end position="89"/>
    </location>
</feature>
<feature type="domain" description="Cyclic nucleotide-binding" evidence="8">
    <location>
        <begin position="439"/>
        <end position="540"/>
    </location>
</feature>
<dbReference type="Gene3D" id="1.20.1250.20">
    <property type="entry name" value="MFS general substrate transporter like domains"/>
    <property type="match status" value="1"/>
</dbReference>
<proteinExistence type="predicted"/>
<evidence type="ECO:0000256" key="4">
    <source>
        <dbReference type="ARBA" id="ARBA00022692"/>
    </source>
</evidence>
<feature type="transmembrane region" description="Helical" evidence="7">
    <location>
        <begin position="309"/>
        <end position="327"/>
    </location>
</feature>
<dbReference type="Proteomes" id="UP000320244">
    <property type="component" value="Unassembled WGS sequence"/>
</dbReference>
<keyword evidence="3" id="KW-1003">Cell membrane</keyword>
<keyword evidence="4 7" id="KW-0812">Transmembrane</keyword>
<organism evidence="9 10">
    <name type="scientific">Leekyejoonella antrihumi</name>
    <dbReference type="NCBI Taxonomy" id="1660198"/>
    <lineage>
        <taxon>Bacteria</taxon>
        <taxon>Bacillati</taxon>
        <taxon>Actinomycetota</taxon>
        <taxon>Actinomycetes</taxon>
        <taxon>Micrococcales</taxon>
        <taxon>Dermacoccaceae</taxon>
        <taxon>Leekyejoonella</taxon>
    </lineage>
</organism>
<dbReference type="GO" id="GO:0005886">
    <property type="term" value="C:plasma membrane"/>
    <property type="evidence" value="ECO:0007669"/>
    <property type="project" value="UniProtKB-SubCell"/>
</dbReference>
<dbReference type="SMART" id="SM00100">
    <property type="entry name" value="cNMP"/>
    <property type="match status" value="1"/>
</dbReference>
<dbReference type="InterPro" id="IPR036259">
    <property type="entry name" value="MFS_trans_sf"/>
</dbReference>
<feature type="transmembrane region" description="Helical" evidence="7">
    <location>
        <begin position="367"/>
        <end position="390"/>
    </location>
</feature>
<evidence type="ECO:0000313" key="9">
    <source>
        <dbReference type="EMBL" id="TWP35732.1"/>
    </source>
</evidence>
<dbReference type="InterPro" id="IPR000595">
    <property type="entry name" value="cNMP-bd_dom"/>
</dbReference>
<dbReference type="PROSITE" id="PS00888">
    <property type="entry name" value="CNMP_BINDING_1"/>
    <property type="match status" value="1"/>
</dbReference>
<comment type="caution">
    <text evidence="9">The sequence shown here is derived from an EMBL/GenBank/DDBJ whole genome shotgun (WGS) entry which is preliminary data.</text>
</comment>
<feature type="transmembrane region" description="Helical" evidence="7">
    <location>
        <begin position="279"/>
        <end position="297"/>
    </location>
</feature>
<evidence type="ECO:0000259" key="8">
    <source>
        <dbReference type="PROSITE" id="PS50042"/>
    </source>
</evidence>
<accession>A0A563E0N6</accession>
<dbReference type="PANTHER" id="PTHR23513">
    <property type="entry name" value="INTEGRAL MEMBRANE EFFLUX PROTEIN-RELATED"/>
    <property type="match status" value="1"/>
</dbReference>
<dbReference type="PRINTS" id="PR00103">
    <property type="entry name" value="CAMPKINASE"/>
</dbReference>
<keyword evidence="6 7" id="KW-0472">Membrane</keyword>
<dbReference type="OrthoDB" id="180043at2"/>
<feature type="transmembrane region" description="Helical" evidence="7">
    <location>
        <begin position="125"/>
        <end position="143"/>
    </location>
</feature>
<keyword evidence="5 7" id="KW-1133">Transmembrane helix</keyword>
<dbReference type="Gene3D" id="2.60.120.10">
    <property type="entry name" value="Jelly Rolls"/>
    <property type="match status" value="1"/>
</dbReference>